<evidence type="ECO:0000256" key="2">
    <source>
        <dbReference type="ARBA" id="ARBA00022679"/>
    </source>
</evidence>
<accession>A0A1E3SIL3</accession>
<name>A0A1E3SIL3_9MYCO</name>
<dbReference type="GO" id="GO:0046983">
    <property type="term" value="F:protein dimerization activity"/>
    <property type="evidence" value="ECO:0007669"/>
    <property type="project" value="InterPro"/>
</dbReference>
<organism evidence="6 7">
    <name type="scientific">Mycobacterium sherrisii</name>
    <dbReference type="NCBI Taxonomy" id="243061"/>
    <lineage>
        <taxon>Bacteria</taxon>
        <taxon>Bacillati</taxon>
        <taxon>Actinomycetota</taxon>
        <taxon>Actinomycetes</taxon>
        <taxon>Mycobacteriales</taxon>
        <taxon>Mycobacteriaceae</taxon>
        <taxon>Mycobacterium</taxon>
        <taxon>Mycobacterium simiae complex</taxon>
    </lineage>
</organism>
<dbReference type="InterPro" id="IPR001077">
    <property type="entry name" value="COMT_C"/>
</dbReference>
<dbReference type="Pfam" id="PF00891">
    <property type="entry name" value="Methyltransf_2"/>
    <property type="match status" value="1"/>
</dbReference>
<dbReference type="Gene3D" id="1.10.10.10">
    <property type="entry name" value="Winged helix-like DNA-binding domain superfamily/Winged helix DNA-binding domain"/>
    <property type="match status" value="1"/>
</dbReference>
<dbReference type="GO" id="GO:0008171">
    <property type="term" value="F:O-methyltransferase activity"/>
    <property type="evidence" value="ECO:0007669"/>
    <property type="project" value="InterPro"/>
</dbReference>
<dbReference type="AlphaFoldDB" id="A0A1E3SIL3"/>
<dbReference type="EMBL" id="MIHC01000053">
    <property type="protein sequence ID" value="ODR01945.1"/>
    <property type="molecule type" value="Genomic_DNA"/>
</dbReference>
<gene>
    <name evidence="6" type="ORF">BHQ21_22880</name>
</gene>
<keyword evidence="3" id="KW-0949">S-adenosyl-L-methionine</keyword>
<evidence type="ECO:0000259" key="5">
    <source>
        <dbReference type="Pfam" id="PF08100"/>
    </source>
</evidence>
<evidence type="ECO:0000259" key="4">
    <source>
        <dbReference type="Pfam" id="PF00891"/>
    </source>
</evidence>
<dbReference type="InterPro" id="IPR016461">
    <property type="entry name" value="COMT-like"/>
</dbReference>
<dbReference type="Gene3D" id="3.40.50.150">
    <property type="entry name" value="Vaccinia Virus protein VP39"/>
    <property type="match status" value="1"/>
</dbReference>
<dbReference type="STRING" id="243061.AWC25_23935"/>
<evidence type="ECO:0000313" key="6">
    <source>
        <dbReference type="EMBL" id="ODR01945.1"/>
    </source>
</evidence>
<reference evidence="7" key="1">
    <citation type="submission" date="2016-09" db="EMBL/GenBank/DDBJ databases">
        <authorList>
            <person name="Greninger A.L."/>
            <person name="Jerome K.R."/>
            <person name="Mcnair B."/>
            <person name="Wallis C."/>
            <person name="Fang F."/>
        </authorList>
    </citation>
    <scope>NUCLEOTIDE SEQUENCE [LARGE SCALE GENOMIC DNA]</scope>
    <source>
        <strain evidence="7">BC1_M4</strain>
    </source>
</reference>
<sequence length="349" mass="37856">MHMGMLPDDPSEFEAAASQQLPLPFFETHFALGRARAVMAATRLGVFEALGAGVATVAEIADRCETDTAATQQLLLALAGSGYLLYREGRYALTPSARTWLLADSPTSIVDVVLFAYDEWGLMAHVEDYVRTGIPLEMHQTMTGTQWAQYLRSMRALARLTAHEVADVLPIPDGATDMIDVGDARGHYSIALCRRYPRLRSLVLGTPKVGGPVPPAAAAELDDRIVHLEADALLHDFGAGRCDLVLLCDLGRHFSATENTQLFRRLGRTLRPRGVFAVIEPARLEKGHHTSQFAALNELYFGTLSHCQSRTPNDTAGLLRDAGLQPAAKPIMLSGGEVAVQIATKTSAR</sequence>
<dbReference type="InterPro" id="IPR036388">
    <property type="entry name" value="WH-like_DNA-bd_sf"/>
</dbReference>
<dbReference type="SUPFAM" id="SSF46785">
    <property type="entry name" value="Winged helix' DNA-binding domain"/>
    <property type="match status" value="1"/>
</dbReference>
<keyword evidence="2" id="KW-0808">Transferase</keyword>
<evidence type="ECO:0000256" key="3">
    <source>
        <dbReference type="ARBA" id="ARBA00022691"/>
    </source>
</evidence>
<evidence type="ECO:0000256" key="1">
    <source>
        <dbReference type="ARBA" id="ARBA00022603"/>
    </source>
</evidence>
<feature type="domain" description="O-methyltransferase C-terminal" evidence="4">
    <location>
        <begin position="144"/>
        <end position="324"/>
    </location>
</feature>
<dbReference type="PROSITE" id="PS51683">
    <property type="entry name" value="SAM_OMT_II"/>
    <property type="match status" value="1"/>
</dbReference>
<evidence type="ECO:0008006" key="8">
    <source>
        <dbReference type="Google" id="ProtNLM"/>
    </source>
</evidence>
<dbReference type="Pfam" id="PF08100">
    <property type="entry name" value="Dimerisation"/>
    <property type="match status" value="1"/>
</dbReference>
<dbReference type="Proteomes" id="UP000094224">
    <property type="component" value="Unassembled WGS sequence"/>
</dbReference>
<dbReference type="SUPFAM" id="SSF53335">
    <property type="entry name" value="S-adenosyl-L-methionine-dependent methyltransferases"/>
    <property type="match status" value="1"/>
</dbReference>
<proteinExistence type="predicted"/>
<protein>
    <recommendedName>
        <fullName evidence="8">Methyltransferase</fullName>
    </recommendedName>
</protein>
<keyword evidence="1" id="KW-0489">Methyltransferase</keyword>
<keyword evidence="7" id="KW-1185">Reference proteome</keyword>
<feature type="domain" description="O-methyltransferase dimerisation" evidence="5">
    <location>
        <begin position="36"/>
        <end position="101"/>
    </location>
</feature>
<dbReference type="GO" id="GO:0032259">
    <property type="term" value="P:methylation"/>
    <property type="evidence" value="ECO:0007669"/>
    <property type="project" value="UniProtKB-KW"/>
</dbReference>
<dbReference type="InterPro" id="IPR012967">
    <property type="entry name" value="COMT_dimerisation"/>
</dbReference>
<comment type="caution">
    <text evidence="6">The sequence shown here is derived from an EMBL/GenBank/DDBJ whole genome shotgun (WGS) entry which is preliminary data.</text>
</comment>
<evidence type="ECO:0000313" key="7">
    <source>
        <dbReference type="Proteomes" id="UP000094224"/>
    </source>
</evidence>
<dbReference type="InterPro" id="IPR036390">
    <property type="entry name" value="WH_DNA-bd_sf"/>
</dbReference>
<dbReference type="InterPro" id="IPR029063">
    <property type="entry name" value="SAM-dependent_MTases_sf"/>
</dbReference>